<evidence type="ECO:0000313" key="2">
    <source>
        <dbReference type="EMBL" id="GAI60813.1"/>
    </source>
</evidence>
<protein>
    <submittedName>
        <fullName evidence="2">Uncharacterized protein</fullName>
    </submittedName>
</protein>
<organism evidence="2">
    <name type="scientific">marine sediment metagenome</name>
    <dbReference type="NCBI Taxonomy" id="412755"/>
    <lineage>
        <taxon>unclassified sequences</taxon>
        <taxon>metagenomes</taxon>
        <taxon>ecological metagenomes</taxon>
    </lineage>
</organism>
<evidence type="ECO:0000256" key="1">
    <source>
        <dbReference type="SAM" id="MobiDB-lite"/>
    </source>
</evidence>
<dbReference type="EMBL" id="BARW01002862">
    <property type="protein sequence ID" value="GAI60813.1"/>
    <property type="molecule type" value="Genomic_DNA"/>
</dbReference>
<reference evidence="2" key="1">
    <citation type="journal article" date="2014" name="Front. Microbiol.">
        <title>High frequency of phylogenetically diverse reductive dehalogenase-homologous genes in deep subseafloor sedimentary metagenomes.</title>
        <authorList>
            <person name="Kawai M."/>
            <person name="Futagami T."/>
            <person name="Toyoda A."/>
            <person name="Takaki Y."/>
            <person name="Nishi S."/>
            <person name="Hori S."/>
            <person name="Arai W."/>
            <person name="Tsubouchi T."/>
            <person name="Morono Y."/>
            <person name="Uchiyama I."/>
            <person name="Ito T."/>
            <person name="Fujiyama A."/>
            <person name="Inagaki F."/>
            <person name="Takami H."/>
        </authorList>
    </citation>
    <scope>NUCLEOTIDE SEQUENCE</scope>
    <source>
        <strain evidence="2">Expedition CK06-06</strain>
    </source>
</reference>
<feature type="region of interest" description="Disordered" evidence="1">
    <location>
        <begin position="1"/>
        <end position="21"/>
    </location>
</feature>
<gene>
    <name evidence="2" type="ORF">S12H4_07671</name>
</gene>
<dbReference type="AlphaFoldDB" id="X1PY10"/>
<name>X1PY10_9ZZZZ</name>
<accession>X1PY10</accession>
<sequence length="51" mass="5019">MPDCWTGGTNANLTAGNSKEGNTNLSFTEAGISEEPSAVIPHAGICAGAVG</sequence>
<feature type="compositionally biased region" description="Polar residues" evidence="1">
    <location>
        <begin position="7"/>
        <end position="21"/>
    </location>
</feature>
<comment type="caution">
    <text evidence="2">The sequence shown here is derived from an EMBL/GenBank/DDBJ whole genome shotgun (WGS) entry which is preliminary data.</text>
</comment>
<proteinExistence type="predicted"/>